<dbReference type="AlphaFoldDB" id="A0A8E1ZVI6"/>
<name>A0A8E1ZVI6_9PORP</name>
<organism evidence="2 3">
    <name type="scientific">Macellibacteroides fermentans</name>
    <dbReference type="NCBI Taxonomy" id="879969"/>
    <lineage>
        <taxon>Bacteria</taxon>
        <taxon>Pseudomonadati</taxon>
        <taxon>Bacteroidota</taxon>
        <taxon>Bacteroidia</taxon>
        <taxon>Bacteroidales</taxon>
        <taxon>Porphyromonadaceae</taxon>
        <taxon>Macellibacteroides</taxon>
    </lineage>
</organism>
<dbReference type="PANTHER" id="PTHR40396:SF1">
    <property type="entry name" value="ATPASE AAA-TYPE CORE DOMAIN-CONTAINING PROTEIN"/>
    <property type="match status" value="1"/>
</dbReference>
<dbReference type="SUPFAM" id="SSF52540">
    <property type="entry name" value="P-loop containing nucleoside triphosphate hydrolases"/>
    <property type="match status" value="1"/>
</dbReference>
<evidence type="ECO:0000259" key="1">
    <source>
        <dbReference type="Pfam" id="PF13175"/>
    </source>
</evidence>
<feature type="domain" description="Endonuclease GajA/Old nuclease/RecF-like AAA" evidence="1">
    <location>
        <begin position="1"/>
        <end position="367"/>
    </location>
</feature>
<dbReference type="Pfam" id="PF13175">
    <property type="entry name" value="AAA_15"/>
    <property type="match status" value="1"/>
</dbReference>
<keyword evidence="3" id="KW-1185">Reference proteome</keyword>
<dbReference type="Proteomes" id="UP000574332">
    <property type="component" value="Unassembled WGS sequence"/>
</dbReference>
<dbReference type="RefSeq" id="WP_179398363.1">
    <property type="nucleotide sequence ID" value="NZ_JACCCY010000001.1"/>
</dbReference>
<proteinExistence type="predicted"/>
<dbReference type="PANTHER" id="PTHR40396">
    <property type="entry name" value="ATPASE-LIKE PROTEIN"/>
    <property type="match status" value="1"/>
</dbReference>
<evidence type="ECO:0000313" key="2">
    <source>
        <dbReference type="EMBL" id="NYI48207.1"/>
    </source>
</evidence>
<dbReference type="GO" id="GO:0005524">
    <property type="term" value="F:ATP binding"/>
    <property type="evidence" value="ECO:0007669"/>
    <property type="project" value="InterPro"/>
</dbReference>
<accession>A0A8E1ZVI6</accession>
<comment type="caution">
    <text evidence="2">The sequence shown here is derived from an EMBL/GenBank/DDBJ whole genome shotgun (WGS) entry which is preliminary data.</text>
</comment>
<dbReference type="InterPro" id="IPR027417">
    <property type="entry name" value="P-loop_NTPase"/>
</dbReference>
<dbReference type="Gene3D" id="3.40.50.300">
    <property type="entry name" value="P-loop containing nucleotide triphosphate hydrolases"/>
    <property type="match status" value="1"/>
</dbReference>
<sequence length="439" mass="50413">MIVNFSVQNYLCIKNKVKLSFDATASKDLEEYYVSKKLNGKLRLLKIGLIYGANASGKTTVLNALDFLRQMVNDPFTKKTDVFDFEPYLFDSKTRAGNTFFSLEFIQNEVKYLYEVELNKSAIVSEKLFFYNPRKALVFSRTTDMAKQLTIINEIGSKISLSNEHKAALEANTLWNNTVLGGYLKTNIESFELQEVSDWFKTKLKPLIEPRTDLLAYVSSKIENKEIDTNNVVQILKKADFNISGISIEKKELVNSPELLNLLIEKLKLSENKKTEIKEKGVLESKEVLFHHTIENGSTVVLPYRVESAGTQRYYQFSGLLDMMIRNDVIFPIDELESSLHPDLFKYFILTFLVNSKHSQIIATTHHREFLMEKDILRNDSIWFTDKNDAGCVDLYSLSDFDSSVIRNTTSIYNAYKIGKLGARPNLNDYFINIEDGKE</sequence>
<dbReference type="GO" id="GO:0016887">
    <property type="term" value="F:ATP hydrolysis activity"/>
    <property type="evidence" value="ECO:0007669"/>
    <property type="project" value="InterPro"/>
</dbReference>
<dbReference type="InterPro" id="IPR041685">
    <property type="entry name" value="AAA_GajA/Old/RecF-like"/>
</dbReference>
<gene>
    <name evidence="2" type="ORF">F5613_000252</name>
</gene>
<dbReference type="EMBL" id="JACCCY010000001">
    <property type="protein sequence ID" value="NYI48207.1"/>
    <property type="molecule type" value="Genomic_DNA"/>
</dbReference>
<protein>
    <recommendedName>
        <fullName evidence="1">Endonuclease GajA/Old nuclease/RecF-like AAA domain-containing protein</fullName>
    </recommendedName>
</protein>
<reference evidence="2 3" key="1">
    <citation type="submission" date="2020-07" db="EMBL/GenBank/DDBJ databases">
        <title>Genomic Encyclopedia of Type Strains, Phase IV (KMG-IV): sequencing the most valuable type-strain genomes for metagenomic binning, comparative biology and taxonomic classification.</title>
        <authorList>
            <person name="Goeker M."/>
        </authorList>
    </citation>
    <scope>NUCLEOTIDE SEQUENCE [LARGE SCALE GENOMIC DNA]</scope>
    <source>
        <strain evidence="2 3">DSM 23697</strain>
    </source>
</reference>
<evidence type="ECO:0000313" key="3">
    <source>
        <dbReference type="Proteomes" id="UP000574332"/>
    </source>
</evidence>